<dbReference type="UniPathway" id="UPA00143"/>
<dbReference type="Gene3D" id="2.120.10.80">
    <property type="entry name" value="Kelch-type beta propeller"/>
    <property type="match status" value="1"/>
</dbReference>
<evidence type="ECO:0000256" key="1">
    <source>
        <dbReference type="ARBA" id="ARBA00022441"/>
    </source>
</evidence>
<evidence type="ECO:0000313" key="6">
    <source>
        <dbReference type="Ensembl" id="ENSOMYP00000061694.1"/>
    </source>
</evidence>
<accession>A0A060VNI3</accession>
<gene>
    <name evidence="6" type="primary">klhl22</name>
    <name evidence="5" type="ORF">GSONMT00078982001</name>
</gene>
<dbReference type="SMART" id="SM00875">
    <property type="entry name" value="BACK"/>
    <property type="match status" value="1"/>
</dbReference>
<feature type="region of interest" description="Disordered" evidence="3">
    <location>
        <begin position="1"/>
        <end position="22"/>
    </location>
</feature>
<dbReference type="Proteomes" id="UP000193380">
    <property type="component" value="Unassembled WGS sequence"/>
</dbReference>
<organism evidence="5 7">
    <name type="scientific">Oncorhynchus mykiss</name>
    <name type="common">Rainbow trout</name>
    <name type="synonym">Salmo gairdneri</name>
    <dbReference type="NCBI Taxonomy" id="8022"/>
    <lineage>
        <taxon>Eukaryota</taxon>
        <taxon>Metazoa</taxon>
        <taxon>Chordata</taxon>
        <taxon>Craniata</taxon>
        <taxon>Vertebrata</taxon>
        <taxon>Euteleostomi</taxon>
        <taxon>Actinopterygii</taxon>
        <taxon>Neopterygii</taxon>
        <taxon>Teleostei</taxon>
        <taxon>Protacanthopterygii</taxon>
        <taxon>Salmoniformes</taxon>
        <taxon>Salmonidae</taxon>
        <taxon>Salmoninae</taxon>
        <taxon>Oncorhynchus</taxon>
    </lineage>
</organism>
<dbReference type="SMART" id="SM00225">
    <property type="entry name" value="BTB"/>
    <property type="match status" value="1"/>
</dbReference>
<dbReference type="KEGG" id="omy:110535994"/>
<dbReference type="Pfam" id="PF00651">
    <property type="entry name" value="BTB"/>
    <property type="match status" value="1"/>
</dbReference>
<dbReference type="Gene3D" id="1.25.40.420">
    <property type="match status" value="1"/>
</dbReference>
<dbReference type="Proteomes" id="UP000694395">
    <property type="component" value="Chromosome 11"/>
</dbReference>
<dbReference type="SUPFAM" id="SSF117281">
    <property type="entry name" value="Kelch motif"/>
    <property type="match status" value="1"/>
</dbReference>
<evidence type="ECO:0000256" key="3">
    <source>
        <dbReference type="SAM" id="MobiDB-lite"/>
    </source>
</evidence>
<dbReference type="GeneID" id="110535994"/>
<evidence type="ECO:0000313" key="8">
    <source>
        <dbReference type="Proteomes" id="UP000694395"/>
    </source>
</evidence>
<name>A0A060VNI3_ONCMY</name>
<dbReference type="PROSITE" id="PS50097">
    <property type="entry name" value="BTB"/>
    <property type="match status" value="1"/>
</dbReference>
<dbReference type="GO" id="GO:0072686">
    <property type="term" value="C:mitotic spindle"/>
    <property type="evidence" value="ECO:0007669"/>
    <property type="project" value="TreeGrafter"/>
</dbReference>
<reference evidence="5" key="1">
    <citation type="journal article" date="2014" name="Nat. Commun.">
        <title>The rainbow trout genome provides novel insights into evolution after whole-genome duplication in vertebrates.</title>
        <authorList>
            <person name="Berthelot C."/>
            <person name="Brunet F."/>
            <person name="Chalopin D."/>
            <person name="Juanchich A."/>
            <person name="Bernard M."/>
            <person name="Noel B."/>
            <person name="Bento P."/>
            <person name="Da Silva C."/>
            <person name="Labadie K."/>
            <person name="Alberti A."/>
            <person name="Aury J.M."/>
            <person name="Louis A."/>
            <person name="Dehais P."/>
            <person name="Bardou P."/>
            <person name="Montfort J."/>
            <person name="Klopp C."/>
            <person name="Cabau C."/>
            <person name="Gaspin C."/>
            <person name="Thorgaard G.H."/>
            <person name="Boussaha M."/>
            <person name="Quillet E."/>
            <person name="Guyomard R."/>
            <person name="Galiana D."/>
            <person name="Bobe J."/>
            <person name="Volff J.N."/>
            <person name="Genet C."/>
            <person name="Wincker P."/>
            <person name="Jaillon O."/>
            <person name="Roest Crollius H."/>
            <person name="Guiguen Y."/>
        </authorList>
    </citation>
    <scope>NUCLEOTIDE SEQUENCE [LARGE SCALE GENOMIC DNA]</scope>
</reference>
<dbReference type="RefSeq" id="XP_036791722.1">
    <property type="nucleotide sequence ID" value="XM_036935827.1"/>
</dbReference>
<protein>
    <submittedName>
        <fullName evidence="6">Kelch-like family member 22</fullName>
    </submittedName>
</protein>
<dbReference type="EMBL" id="FR904262">
    <property type="protein sequence ID" value="CDQ56397.1"/>
    <property type="molecule type" value="Genomic_DNA"/>
</dbReference>
<dbReference type="GO" id="GO:0006513">
    <property type="term" value="P:protein monoubiquitination"/>
    <property type="evidence" value="ECO:0007669"/>
    <property type="project" value="TreeGrafter"/>
</dbReference>
<dbReference type="RefSeq" id="XP_021477111.1">
    <property type="nucleotide sequence ID" value="XM_021621436.2"/>
</dbReference>
<dbReference type="PaxDb" id="8022-A0A060VNI3"/>
<reference evidence="5" key="2">
    <citation type="submission" date="2014-03" db="EMBL/GenBank/DDBJ databases">
        <authorList>
            <person name="Genoscope - CEA"/>
        </authorList>
    </citation>
    <scope>NUCLEOTIDE SEQUENCE</scope>
</reference>
<keyword evidence="2" id="KW-0677">Repeat</keyword>
<dbReference type="InterPro" id="IPR006652">
    <property type="entry name" value="Kelch_1"/>
</dbReference>
<evidence type="ECO:0000313" key="7">
    <source>
        <dbReference type="Proteomes" id="UP000193380"/>
    </source>
</evidence>
<dbReference type="InterPro" id="IPR017096">
    <property type="entry name" value="BTB-kelch_protein"/>
</dbReference>
<dbReference type="Pfam" id="PF01344">
    <property type="entry name" value="Kelch_1"/>
    <property type="match status" value="1"/>
</dbReference>
<reference evidence="6 8" key="3">
    <citation type="submission" date="2020-07" db="EMBL/GenBank/DDBJ databases">
        <title>A long reads based de novo assembly of the rainbow trout Arlee double haploid line genome.</title>
        <authorList>
            <person name="Gao G."/>
            <person name="Palti Y."/>
        </authorList>
    </citation>
    <scope>NUCLEOTIDE SEQUENCE [LARGE SCALE GENOMIC DNA]</scope>
</reference>
<dbReference type="GO" id="GO:0031463">
    <property type="term" value="C:Cul3-RING ubiquitin ligase complex"/>
    <property type="evidence" value="ECO:0007669"/>
    <property type="project" value="TreeGrafter"/>
</dbReference>
<dbReference type="InterPro" id="IPR000210">
    <property type="entry name" value="BTB/POZ_dom"/>
</dbReference>
<dbReference type="OrthoDB" id="45365at2759"/>
<keyword evidence="1" id="KW-0880">Kelch repeat</keyword>
<evidence type="ECO:0000256" key="2">
    <source>
        <dbReference type="ARBA" id="ARBA00022737"/>
    </source>
</evidence>
<dbReference type="RefSeq" id="XP_021477107.1">
    <property type="nucleotide sequence ID" value="XM_021621432.2"/>
</dbReference>
<dbReference type="GO" id="GO:1904263">
    <property type="term" value="P:positive regulation of TORC1 signaling"/>
    <property type="evidence" value="ECO:0007669"/>
    <property type="project" value="TreeGrafter"/>
</dbReference>
<dbReference type="PIRSF" id="PIRSF037037">
    <property type="entry name" value="Kelch-like_protein_gigaxonin"/>
    <property type="match status" value="1"/>
</dbReference>
<proteinExistence type="predicted"/>
<dbReference type="InterPro" id="IPR011333">
    <property type="entry name" value="SKP1/BTB/POZ_sf"/>
</dbReference>
<feature type="compositionally biased region" description="Polar residues" evidence="3">
    <location>
        <begin position="9"/>
        <end position="22"/>
    </location>
</feature>
<dbReference type="RefSeq" id="XP_021477110.1">
    <property type="nucleotide sequence ID" value="XM_021621435.2"/>
</dbReference>
<evidence type="ECO:0000259" key="4">
    <source>
        <dbReference type="PROSITE" id="PS50097"/>
    </source>
</evidence>
<dbReference type="Pfam" id="PF24681">
    <property type="entry name" value="Kelch_KLHDC2_KLHL20_DRC7"/>
    <property type="match status" value="1"/>
</dbReference>
<dbReference type="GeneTree" id="ENSGT00940000159598"/>
<keyword evidence="8" id="KW-1185">Reference proteome</keyword>
<dbReference type="InterPro" id="IPR015915">
    <property type="entry name" value="Kelch-typ_b-propeller"/>
</dbReference>
<dbReference type="InterPro" id="IPR011705">
    <property type="entry name" value="BACK"/>
</dbReference>
<dbReference type="Gene3D" id="3.30.710.10">
    <property type="entry name" value="Potassium Channel Kv1.1, Chain A"/>
    <property type="match status" value="1"/>
</dbReference>
<dbReference type="GO" id="GO:0005827">
    <property type="term" value="C:polar microtubule"/>
    <property type="evidence" value="ECO:0007669"/>
    <property type="project" value="TreeGrafter"/>
</dbReference>
<dbReference type="GO" id="GO:0005829">
    <property type="term" value="C:cytosol"/>
    <property type="evidence" value="ECO:0007669"/>
    <property type="project" value="TreeGrafter"/>
</dbReference>
<dbReference type="CTD" id="84861"/>
<dbReference type="PANTHER" id="PTHR45632">
    <property type="entry name" value="LD33804P"/>
    <property type="match status" value="1"/>
</dbReference>
<sequence>MADDGELNQMGSPTSSSGQCGRQTYRSCAHSRSLLDGLFGLRQGGILFDVVLMVEGKPIQAHRILLAAACDYFRGMFAGGLRETQLTEIPVHGVTYTAMTKLLDFIYTSELELDLDNVQEVLVAATLVQIEEVIGFCCDFLFSWLDDSNILEVDKLADVYGLQQLGAKVHSYILRNIQTFSRTEVYRQLPPEKVLSVLSSDELEVSSENEVYEAALHYHYSPEQVETDQVSLQDNLRMLEAVRFCLMDKQVLQRLFGRLNQCPLKDFVAAALRYHEQELWQPILQGPLTQPRSNFNCILGFGGMFSSGSLTESEELFQVYHPSWGEWRTLTAAQAPRMSNQGIAVLNNFVYLIGGDKNTSGFRAETRCWRYDPRHNIWCSIKPLQQQHADHCVCVLDGHIYAIGGRDYSNELECVERYDPHTNTWEYVAALKREVYAHAGAVLDGKMYITCGRRGMAYLRETYCYDPQHNQWAECAEGPVERAWHGMAAVNGRVYVIGGSNDERGYRRDVLQVACYSPADNSWSVVTPLPAGHGEPGVAVLGSLIYILGGRSHDKSNRMKYVHVYNTEADLWESGTAFEDRISGLAACVVLLSRAVIDQAKNWEQRTKASWEEVDLDNSED</sequence>
<reference evidence="6" key="4">
    <citation type="submission" date="2025-05" db="UniProtKB">
        <authorList>
            <consortium name="Ensembl"/>
        </authorList>
    </citation>
    <scope>IDENTIFICATION</scope>
</reference>
<feature type="domain" description="BTB" evidence="4">
    <location>
        <begin position="48"/>
        <end position="115"/>
    </location>
</feature>
<evidence type="ECO:0000313" key="5">
    <source>
        <dbReference type="EMBL" id="CDQ56397.1"/>
    </source>
</evidence>
<dbReference type="SUPFAM" id="SSF54695">
    <property type="entry name" value="POZ domain"/>
    <property type="match status" value="1"/>
</dbReference>
<dbReference type="AlphaFoldDB" id="A0A060VNI3"/>
<dbReference type="PANTHER" id="PTHR45632:SF5">
    <property type="entry name" value="KELCH-LIKE PROTEIN 22"/>
    <property type="match status" value="1"/>
</dbReference>
<dbReference type="Ensembl" id="ENSOMYT00000067181.2">
    <property type="protein sequence ID" value="ENSOMYP00000061694.1"/>
    <property type="gene ID" value="ENSOMYG00000028543.2"/>
</dbReference>
<dbReference type="RefSeq" id="XP_036791723.1">
    <property type="nucleotide sequence ID" value="XM_036935828.1"/>
</dbReference>
<dbReference type="SMART" id="SM00612">
    <property type="entry name" value="Kelch"/>
    <property type="match status" value="6"/>
</dbReference>
<dbReference type="GO" id="GO:0043161">
    <property type="term" value="P:proteasome-mediated ubiquitin-dependent protein catabolic process"/>
    <property type="evidence" value="ECO:0007669"/>
    <property type="project" value="TreeGrafter"/>
</dbReference>
<dbReference type="GO" id="GO:0005634">
    <property type="term" value="C:nucleus"/>
    <property type="evidence" value="ECO:0007669"/>
    <property type="project" value="TreeGrafter"/>
</dbReference>
<dbReference type="RefSeq" id="XP_021477108.1">
    <property type="nucleotide sequence ID" value="XM_021621433.2"/>
</dbReference>
<dbReference type="STRING" id="8022.A0A060VNI3"/>
<dbReference type="Pfam" id="PF07707">
    <property type="entry name" value="BACK"/>
    <property type="match status" value="1"/>
</dbReference>